<feature type="repeat" description="ANK" evidence="3">
    <location>
        <begin position="104"/>
        <end position="136"/>
    </location>
</feature>
<name>A0A0T7GXM3_NEOGA</name>
<dbReference type="Pfam" id="PF12796">
    <property type="entry name" value="Ank_2"/>
    <property type="match status" value="1"/>
</dbReference>
<dbReference type="PANTHER" id="PTHR24171:SF8">
    <property type="entry name" value="BRCA1-ASSOCIATED RING DOMAIN PROTEIN 1"/>
    <property type="match status" value="1"/>
</dbReference>
<dbReference type="AlphaFoldDB" id="A0A0T7GXM3"/>
<gene>
    <name evidence="4" type="ORF">NGAL_HAMBI1189_42860</name>
</gene>
<evidence type="ECO:0000256" key="2">
    <source>
        <dbReference type="ARBA" id="ARBA00023043"/>
    </source>
</evidence>
<dbReference type="PROSITE" id="PS50088">
    <property type="entry name" value="ANK_REPEAT"/>
    <property type="match status" value="1"/>
</dbReference>
<dbReference type="RefSeq" id="WP_046637135.1">
    <property type="nucleotide sequence ID" value="NZ_CCRK01000011.1"/>
</dbReference>
<proteinExistence type="predicted"/>
<protein>
    <submittedName>
        <fullName evidence="4">Ankyrin repeat protein</fullName>
    </submittedName>
</protein>
<organism evidence="4 5">
    <name type="scientific">Neorhizobium galegae bv. officinalis</name>
    <dbReference type="NCBI Taxonomy" id="323656"/>
    <lineage>
        <taxon>Bacteria</taxon>
        <taxon>Pseudomonadati</taxon>
        <taxon>Pseudomonadota</taxon>
        <taxon>Alphaproteobacteria</taxon>
        <taxon>Hyphomicrobiales</taxon>
        <taxon>Rhizobiaceae</taxon>
        <taxon>Rhizobium/Agrobacterium group</taxon>
        <taxon>Neorhizobium</taxon>
    </lineage>
</organism>
<evidence type="ECO:0000256" key="3">
    <source>
        <dbReference type="PROSITE-ProRule" id="PRU00023"/>
    </source>
</evidence>
<reference evidence="4 5" key="1">
    <citation type="submission" date="2014-08" db="EMBL/GenBank/DDBJ databases">
        <authorList>
            <person name="Chen Y.-H."/>
        </authorList>
    </citation>
    <scope>NUCLEOTIDE SEQUENCE [LARGE SCALE GENOMIC DNA]</scope>
</reference>
<dbReference type="GO" id="GO:0004842">
    <property type="term" value="F:ubiquitin-protein transferase activity"/>
    <property type="evidence" value="ECO:0007669"/>
    <property type="project" value="TreeGrafter"/>
</dbReference>
<dbReference type="Gene3D" id="1.25.40.20">
    <property type="entry name" value="Ankyrin repeat-containing domain"/>
    <property type="match status" value="1"/>
</dbReference>
<evidence type="ECO:0000256" key="1">
    <source>
        <dbReference type="ARBA" id="ARBA00022737"/>
    </source>
</evidence>
<dbReference type="InterPro" id="IPR036770">
    <property type="entry name" value="Ankyrin_rpt-contain_sf"/>
</dbReference>
<keyword evidence="1" id="KW-0677">Repeat</keyword>
<dbReference type="EMBL" id="CCRK01000011">
    <property type="protein sequence ID" value="CDZ52044.1"/>
    <property type="molecule type" value="Genomic_DNA"/>
</dbReference>
<dbReference type="GO" id="GO:0085020">
    <property type="term" value="P:protein K6-linked ubiquitination"/>
    <property type="evidence" value="ECO:0007669"/>
    <property type="project" value="TreeGrafter"/>
</dbReference>
<dbReference type="PROSITE" id="PS50297">
    <property type="entry name" value="ANK_REP_REGION"/>
    <property type="match status" value="1"/>
</dbReference>
<dbReference type="PANTHER" id="PTHR24171">
    <property type="entry name" value="ANKYRIN REPEAT DOMAIN-CONTAINING PROTEIN 39-RELATED"/>
    <property type="match status" value="1"/>
</dbReference>
<dbReference type="InterPro" id="IPR002110">
    <property type="entry name" value="Ankyrin_rpt"/>
</dbReference>
<evidence type="ECO:0000313" key="4">
    <source>
        <dbReference type="EMBL" id="CDZ52044.1"/>
    </source>
</evidence>
<evidence type="ECO:0000313" key="5">
    <source>
        <dbReference type="Proteomes" id="UP000039660"/>
    </source>
</evidence>
<dbReference type="SMART" id="SM00248">
    <property type="entry name" value="ANK"/>
    <property type="match status" value="2"/>
</dbReference>
<dbReference type="SUPFAM" id="SSF48403">
    <property type="entry name" value="Ankyrin repeat"/>
    <property type="match status" value="1"/>
</dbReference>
<dbReference type="Proteomes" id="UP000039660">
    <property type="component" value="Unassembled WGS sequence"/>
</dbReference>
<sequence>MTKTKKKMLPKDFGELLKLGDPDAVKAVFETCDVNARGGSTKQTALAFNELPDDVARWLAVNGADISVSDHYGETPLHARAGHWQGRIGILLELGADVNSRDSRGNTPLHNAAAVGNVETARILFEHGARVDAINNNGLTPLAFALQRCSNAKIQEVAEMAELLLKVQPRPQAGIRSLASRLFAGRKKRDDRISPEMQEFVQRIGANFEFHRSGFDPESREATSAALDKLYALFDVPPVPRRNMHDGKSPIVVKGASWQDRHQELWQLLVPSNGAADSVQGEVIRISGRISRELDGNGGVNWDAEFKQMADALLKHLGSGEPLPALELKEAATIVSEVKRKYGDTRRLSELAVGWVSLNPKPIALPPPSYRR</sequence>
<keyword evidence="2 3" id="KW-0040">ANK repeat</keyword>
<accession>A0A0T7GXM3</accession>